<feature type="domain" description="Wall-associated receptor kinase C-terminal" evidence="9">
    <location>
        <begin position="152"/>
        <end position="252"/>
    </location>
</feature>
<organism evidence="10 11">
    <name type="scientific">Nicotiana attenuata</name>
    <name type="common">Coyote tobacco</name>
    <dbReference type="NCBI Taxonomy" id="49451"/>
    <lineage>
        <taxon>Eukaryota</taxon>
        <taxon>Viridiplantae</taxon>
        <taxon>Streptophyta</taxon>
        <taxon>Embryophyta</taxon>
        <taxon>Tracheophyta</taxon>
        <taxon>Spermatophyta</taxon>
        <taxon>Magnoliopsida</taxon>
        <taxon>eudicotyledons</taxon>
        <taxon>Gunneridae</taxon>
        <taxon>Pentapetalae</taxon>
        <taxon>asterids</taxon>
        <taxon>lamiids</taxon>
        <taxon>Solanales</taxon>
        <taxon>Solanaceae</taxon>
        <taxon>Nicotianoideae</taxon>
        <taxon>Nicotianeae</taxon>
        <taxon>Nicotiana</taxon>
    </lineage>
</organism>
<dbReference type="EC" id="2.7.11.1" evidence="2"/>
<protein>
    <recommendedName>
        <fullName evidence="2">non-specific serine/threonine protein kinase</fullName>
        <ecNumber evidence="2">2.7.11.1</ecNumber>
    </recommendedName>
</protein>
<dbReference type="EMBL" id="MJEQ01001814">
    <property type="protein sequence ID" value="OIT29313.1"/>
    <property type="molecule type" value="Genomic_DNA"/>
</dbReference>
<name>A0A314KJ54_NICAT</name>
<sequence>MCPSQLFSFFFVFLLLLLFINSSGANTNTSFAYCPSSICHGRNISYPFWSLDSFNSTSPQYCGYPGFGIQCSQIYPILNISNDSFFVKEIDYTTYSLTLVDIDALIDNRDCPRPHHNLTLGDLPLKYSKLDMNLTFYFNCIDLLSSGRSLDCLNSGGNKSYLYVEDNEPDDLNWSGICEKKVVAVVMDSGLTRESLGAATGEELTKGLVAAMDGGFVLDWRIATECGKCEASDGRCGYNNSTHESLCYCKDGTVTFDHCNGTFSFEFNSYTLIV</sequence>
<evidence type="ECO:0000256" key="6">
    <source>
        <dbReference type="ARBA" id="ARBA00048679"/>
    </source>
</evidence>
<evidence type="ECO:0000256" key="2">
    <source>
        <dbReference type="ARBA" id="ARBA00012513"/>
    </source>
</evidence>
<dbReference type="Pfam" id="PF14380">
    <property type="entry name" value="WAK_assoc"/>
    <property type="match status" value="1"/>
</dbReference>
<dbReference type="STRING" id="49451.A0A314KJ54"/>
<dbReference type="InterPro" id="IPR025287">
    <property type="entry name" value="WAK_GUB"/>
</dbReference>
<keyword evidence="11" id="KW-1185">Reference proteome</keyword>
<evidence type="ECO:0000256" key="3">
    <source>
        <dbReference type="ARBA" id="ARBA00022729"/>
    </source>
</evidence>
<comment type="caution">
    <text evidence="10">The sequence shown here is derived from an EMBL/GenBank/DDBJ whole genome shotgun (WGS) entry which is preliminary data.</text>
</comment>
<dbReference type="GO" id="GO:0016020">
    <property type="term" value="C:membrane"/>
    <property type="evidence" value="ECO:0007669"/>
    <property type="project" value="UniProtKB-SubCell"/>
</dbReference>
<keyword evidence="4" id="KW-0325">Glycoprotein</keyword>
<evidence type="ECO:0000313" key="10">
    <source>
        <dbReference type="EMBL" id="OIT29313.1"/>
    </source>
</evidence>
<reference evidence="10" key="1">
    <citation type="submission" date="2016-11" db="EMBL/GenBank/DDBJ databases">
        <title>The genome of Nicotiana attenuata.</title>
        <authorList>
            <person name="Xu S."/>
            <person name="Brockmoeller T."/>
            <person name="Gaquerel E."/>
            <person name="Navarro A."/>
            <person name="Kuhl H."/>
            <person name="Gase K."/>
            <person name="Ling Z."/>
            <person name="Zhou W."/>
            <person name="Kreitzer C."/>
            <person name="Stanke M."/>
            <person name="Tang H."/>
            <person name="Lyons E."/>
            <person name="Pandey P."/>
            <person name="Pandey S.P."/>
            <person name="Timmermann B."/>
            <person name="Baldwin I.T."/>
        </authorList>
    </citation>
    <scope>NUCLEOTIDE SEQUENCE [LARGE SCALE GENOMIC DNA]</scope>
    <source>
        <strain evidence="10">UT</strain>
    </source>
</reference>
<evidence type="ECO:0000259" key="8">
    <source>
        <dbReference type="Pfam" id="PF13947"/>
    </source>
</evidence>
<evidence type="ECO:0000256" key="7">
    <source>
        <dbReference type="SAM" id="SignalP"/>
    </source>
</evidence>
<dbReference type="GO" id="GO:0030247">
    <property type="term" value="F:polysaccharide binding"/>
    <property type="evidence" value="ECO:0007669"/>
    <property type="project" value="InterPro"/>
</dbReference>
<feature type="signal peptide" evidence="7">
    <location>
        <begin position="1"/>
        <end position="25"/>
    </location>
</feature>
<dbReference type="Pfam" id="PF13947">
    <property type="entry name" value="GUB_WAK_bind"/>
    <property type="match status" value="1"/>
</dbReference>
<dbReference type="PANTHER" id="PTHR33138:SF48">
    <property type="entry name" value="WALL-ASSOCIATED RECEPTOR KINASE C-TERMINAL DOMAIN-CONTAINING PROTEIN"/>
    <property type="match status" value="1"/>
</dbReference>
<proteinExistence type="predicted"/>
<dbReference type="PANTHER" id="PTHR33138">
    <property type="entry name" value="OS01G0690200 PROTEIN"/>
    <property type="match status" value="1"/>
</dbReference>
<evidence type="ECO:0000256" key="4">
    <source>
        <dbReference type="ARBA" id="ARBA00023180"/>
    </source>
</evidence>
<keyword evidence="3 7" id="KW-0732">Signal</keyword>
<comment type="catalytic activity">
    <reaction evidence="6">
        <text>L-seryl-[protein] + ATP = O-phospho-L-seryl-[protein] + ADP + H(+)</text>
        <dbReference type="Rhea" id="RHEA:17989"/>
        <dbReference type="Rhea" id="RHEA-COMP:9863"/>
        <dbReference type="Rhea" id="RHEA-COMP:11604"/>
        <dbReference type="ChEBI" id="CHEBI:15378"/>
        <dbReference type="ChEBI" id="CHEBI:29999"/>
        <dbReference type="ChEBI" id="CHEBI:30616"/>
        <dbReference type="ChEBI" id="CHEBI:83421"/>
        <dbReference type="ChEBI" id="CHEBI:456216"/>
        <dbReference type="EC" id="2.7.11.1"/>
    </reaction>
</comment>
<evidence type="ECO:0000313" key="11">
    <source>
        <dbReference type="Proteomes" id="UP000187609"/>
    </source>
</evidence>
<dbReference type="InterPro" id="IPR032872">
    <property type="entry name" value="WAK_assoc_C"/>
</dbReference>
<accession>A0A314KJ54</accession>
<evidence type="ECO:0000256" key="1">
    <source>
        <dbReference type="ARBA" id="ARBA00004167"/>
    </source>
</evidence>
<comment type="subcellular location">
    <subcellularLocation>
        <location evidence="1">Membrane</location>
        <topology evidence="1">Single-pass membrane protein</topology>
    </subcellularLocation>
</comment>
<dbReference type="Proteomes" id="UP000187609">
    <property type="component" value="Unassembled WGS sequence"/>
</dbReference>
<evidence type="ECO:0000259" key="9">
    <source>
        <dbReference type="Pfam" id="PF14380"/>
    </source>
</evidence>
<feature type="chain" id="PRO_5016380477" description="non-specific serine/threonine protein kinase" evidence="7">
    <location>
        <begin position="26"/>
        <end position="274"/>
    </location>
</feature>
<dbReference type="AlphaFoldDB" id="A0A314KJ54"/>
<dbReference type="GO" id="GO:0004674">
    <property type="term" value="F:protein serine/threonine kinase activity"/>
    <property type="evidence" value="ECO:0007669"/>
    <property type="project" value="UniProtKB-EC"/>
</dbReference>
<comment type="catalytic activity">
    <reaction evidence="5">
        <text>L-threonyl-[protein] + ATP = O-phospho-L-threonyl-[protein] + ADP + H(+)</text>
        <dbReference type="Rhea" id="RHEA:46608"/>
        <dbReference type="Rhea" id="RHEA-COMP:11060"/>
        <dbReference type="Rhea" id="RHEA-COMP:11605"/>
        <dbReference type="ChEBI" id="CHEBI:15378"/>
        <dbReference type="ChEBI" id="CHEBI:30013"/>
        <dbReference type="ChEBI" id="CHEBI:30616"/>
        <dbReference type="ChEBI" id="CHEBI:61977"/>
        <dbReference type="ChEBI" id="CHEBI:456216"/>
        <dbReference type="EC" id="2.7.11.1"/>
    </reaction>
</comment>
<dbReference type="Gramene" id="OIT29313">
    <property type="protein sequence ID" value="OIT29313"/>
    <property type="gene ID" value="A4A49_35443"/>
</dbReference>
<evidence type="ECO:0000256" key="5">
    <source>
        <dbReference type="ARBA" id="ARBA00047899"/>
    </source>
</evidence>
<feature type="domain" description="Wall-associated receptor kinase galacturonan-binding" evidence="8">
    <location>
        <begin position="34"/>
        <end position="101"/>
    </location>
</feature>
<gene>
    <name evidence="10" type="ORF">A4A49_35443</name>
</gene>